<dbReference type="Pfam" id="PF14529">
    <property type="entry name" value="Exo_endo_phos_2"/>
    <property type="match status" value="1"/>
</dbReference>
<proteinExistence type="predicted"/>
<evidence type="ECO:0000256" key="1">
    <source>
        <dbReference type="SAM" id="MobiDB-lite"/>
    </source>
</evidence>
<keyword evidence="4" id="KW-0548">Nucleotidyltransferase</keyword>
<organism evidence="4">
    <name type="scientific">Tanacetum cinerariifolium</name>
    <name type="common">Dalmatian daisy</name>
    <name type="synonym">Chrysanthemum cinerariifolium</name>
    <dbReference type="NCBI Taxonomy" id="118510"/>
    <lineage>
        <taxon>Eukaryota</taxon>
        <taxon>Viridiplantae</taxon>
        <taxon>Streptophyta</taxon>
        <taxon>Embryophyta</taxon>
        <taxon>Tracheophyta</taxon>
        <taxon>Spermatophyta</taxon>
        <taxon>Magnoliopsida</taxon>
        <taxon>eudicotyledons</taxon>
        <taxon>Gunneridae</taxon>
        <taxon>Pentapetalae</taxon>
        <taxon>asterids</taxon>
        <taxon>campanulids</taxon>
        <taxon>Asterales</taxon>
        <taxon>Asteraceae</taxon>
        <taxon>Asteroideae</taxon>
        <taxon>Anthemideae</taxon>
        <taxon>Anthemidinae</taxon>
        <taxon>Tanacetum</taxon>
    </lineage>
</organism>
<keyword evidence="4" id="KW-0695">RNA-directed DNA polymerase</keyword>
<feature type="compositionally biased region" description="Polar residues" evidence="1">
    <location>
        <begin position="1"/>
        <end position="12"/>
    </location>
</feature>
<dbReference type="PANTHER" id="PTHR33116">
    <property type="entry name" value="REVERSE TRANSCRIPTASE ZINC-BINDING DOMAIN-CONTAINING PROTEIN-RELATED-RELATED"/>
    <property type="match status" value="1"/>
</dbReference>
<dbReference type="EMBL" id="BKCJ010003673">
    <property type="protein sequence ID" value="GEU56509.1"/>
    <property type="molecule type" value="Genomic_DNA"/>
</dbReference>
<name>A0A6L2L5P8_TANCI</name>
<dbReference type="InterPro" id="IPR005135">
    <property type="entry name" value="Endo/exonuclease/phosphatase"/>
</dbReference>
<sequence length="1071" mass="122435">MQMPCQSYTSSIPEFDEQNEDNSDSEDEQSVGTIKEDFGGSDGEMEGENNVSVIPDTVREEENFQVEVEESLQYPPGFTPCDVKAAGLDKNTTGINETSGVGGEKLDSISVGSRNCKKVDIKRTRGSLLTVMEELIKVGLNPKAKKDWVKEICVSHKVNFLTLQETKMESITLFDVKCSWGNFAFDHVYSPAVGNSGGILCVWEKSLFNKINSTVLDYFVMIRGTWVCSGVNLLIISVYAPHEFSEKKMLWDYLGQVITKWNGEVIVMGDFNEVRYKNERYGSVFHAHGADAFNNFLSNANLQEIPLGGCAFTWCHISASKTSKLDRFLMSKGLLSANLNFSAITLDRYLSDHRPIMLRESFHDYGPIPFRSFHYWFEIDGFEEMISKAWYESPAIEVNPMLKLMYKMKFLIREWNAIQEVDKVDNMEVAQKAKIKWAIEGDENTKYYNRILNKKRNQLAIRGVLKDGIWIENLNLVKSEFLLHFKNRFQKPCSVRPVLDMTFPRQLSAMQQIDMESNVSYQEIKRAMWDCGVDKSPGPDGFTFGFIRRFWSLLEKDVVAAVKYFFTSDTFPKGCKASFIALIMKIPDAKMSLHLSFKRVEGAGMFNGIMFNFSMLLSHMFYADDAIFMGQWSNRNIDTLIYMLKCFQRASGLSINLSKSSKVGGCMSRIKSWDEVMEKMVNRLSKWKMKTLSIGGRLTLFKAVLRSMPIYHMSIFKVPISILQHMESIRCHFFNGSDLNSKKSTWVSWNKVLASKEKGLGKAGHASIWCDIIKEMDRVATQGIDLVSMMQMKIGNGSNTGVEFEQWRDMLESLDGVLLSPVEDRWIKEVPIKVNINAWKVSLDGLPTRWNISRRGMDIPSILCLLCELAIETSKHLFFECAVVKDIFRKICNCFLAPPLRVTTVVSGYCGDSESELGWGKTMMGVVSCGAVISGGGWGWWWRWRSMMVDRVDGSIIWWKRSNLAGCNKEEFGLIEYPKSMCDIWRNYTYYDQLVDLNGEVGYVCTKTMEFWLLNHKKEWVPHCRFKEKIVPHGFLIDVIGCWNKDGDILIKIISGDPLYAFYVYNLKSGD</sequence>
<protein>
    <submittedName>
        <fullName evidence="4">RNA-directed DNA polymerase, eukaryota</fullName>
    </submittedName>
</protein>
<dbReference type="GO" id="GO:0003964">
    <property type="term" value="F:RNA-directed DNA polymerase activity"/>
    <property type="evidence" value="ECO:0007669"/>
    <property type="project" value="UniProtKB-KW"/>
</dbReference>
<dbReference type="AlphaFoldDB" id="A0A6L2L5P8"/>
<dbReference type="Gene3D" id="3.60.10.10">
    <property type="entry name" value="Endonuclease/exonuclease/phosphatase"/>
    <property type="match status" value="1"/>
</dbReference>
<dbReference type="InterPro" id="IPR026960">
    <property type="entry name" value="RVT-Znf"/>
</dbReference>
<accession>A0A6L2L5P8</accession>
<feature type="domain" description="Endonuclease/exonuclease/phosphatase" evidence="3">
    <location>
        <begin position="234"/>
        <end position="357"/>
    </location>
</feature>
<feature type="compositionally biased region" description="Acidic residues" evidence="1">
    <location>
        <begin position="14"/>
        <end position="29"/>
    </location>
</feature>
<dbReference type="InterPro" id="IPR036691">
    <property type="entry name" value="Endo/exonu/phosph_ase_sf"/>
</dbReference>
<dbReference type="SUPFAM" id="SSF56219">
    <property type="entry name" value="DNase I-like"/>
    <property type="match status" value="1"/>
</dbReference>
<comment type="caution">
    <text evidence="4">The sequence shown here is derived from an EMBL/GenBank/DDBJ whole genome shotgun (WGS) entry which is preliminary data.</text>
</comment>
<reference evidence="4" key="1">
    <citation type="journal article" date="2019" name="Sci. Rep.">
        <title>Draft genome of Tanacetum cinerariifolium, the natural source of mosquito coil.</title>
        <authorList>
            <person name="Yamashiro T."/>
            <person name="Shiraishi A."/>
            <person name="Satake H."/>
            <person name="Nakayama K."/>
        </authorList>
    </citation>
    <scope>NUCLEOTIDE SEQUENCE</scope>
</reference>
<feature type="domain" description="Reverse transcriptase zinc-binding" evidence="2">
    <location>
        <begin position="825"/>
        <end position="886"/>
    </location>
</feature>
<feature type="region of interest" description="Disordered" evidence="1">
    <location>
        <begin position="1"/>
        <end position="49"/>
    </location>
</feature>
<dbReference type="PANTHER" id="PTHR33116:SF79">
    <property type="entry name" value="REVERSE TRANSCRIPTASE DOMAIN, ZINC FINGER, CCHC-TYPE-RELATED"/>
    <property type="match status" value="1"/>
</dbReference>
<keyword evidence="4" id="KW-0808">Transferase</keyword>
<gene>
    <name evidence="4" type="ORF">Tci_028487</name>
</gene>
<evidence type="ECO:0000259" key="2">
    <source>
        <dbReference type="Pfam" id="PF13966"/>
    </source>
</evidence>
<evidence type="ECO:0000259" key="3">
    <source>
        <dbReference type="Pfam" id="PF14529"/>
    </source>
</evidence>
<dbReference type="Pfam" id="PF13966">
    <property type="entry name" value="zf-RVT"/>
    <property type="match status" value="1"/>
</dbReference>
<evidence type="ECO:0000313" key="4">
    <source>
        <dbReference type="EMBL" id="GEU56509.1"/>
    </source>
</evidence>